<reference evidence="6 7" key="1">
    <citation type="journal article" date="2012" name="J. Bacteriol.">
        <title>Genome sequence of the cycloprodigiosin-producing bacterial strain Pseudoalteromonas rubra ATCC 29570(T).</title>
        <authorList>
            <person name="Xie B.B."/>
            <person name="Shu Y.L."/>
            <person name="Qin Q.L."/>
            <person name="Rong J.C."/>
            <person name="Zhang X.Y."/>
            <person name="Chen X.L."/>
            <person name="Zhou B.C."/>
            <person name="Zhang Y.Z."/>
        </authorList>
    </citation>
    <scope>NUCLEOTIDE SEQUENCE [LARGE SCALE GENOMIC DNA]</scope>
    <source>
        <strain evidence="6 7">DSM 6842</strain>
    </source>
</reference>
<comment type="caution">
    <text evidence="6">The sequence shown here is derived from an EMBL/GenBank/DDBJ whole genome shotgun (WGS) entry which is preliminary data.</text>
</comment>
<organism evidence="6 7">
    <name type="scientific">Pseudoalteromonas rubra</name>
    <dbReference type="NCBI Taxonomy" id="43658"/>
    <lineage>
        <taxon>Bacteria</taxon>
        <taxon>Pseudomonadati</taxon>
        <taxon>Pseudomonadota</taxon>
        <taxon>Gammaproteobacteria</taxon>
        <taxon>Alteromonadales</taxon>
        <taxon>Pseudoalteromonadaceae</taxon>
        <taxon>Pseudoalteromonas</taxon>
    </lineage>
</organism>
<comment type="function">
    <text evidence="4">Accelerates the degradation of transcripts by removing pyrophosphate from the 5'-end of triphosphorylated RNA, leading to a more labile monophosphorylated state that can stimulate subsequent ribonuclease cleavage.</text>
</comment>
<dbReference type="CDD" id="cd03671">
    <property type="entry name" value="NUDIX_Ap4A_hydrolase_plant_like"/>
    <property type="match status" value="1"/>
</dbReference>
<dbReference type="Gene3D" id="3.90.79.10">
    <property type="entry name" value="Nucleoside Triphosphate Pyrophosphohydrolase"/>
    <property type="match status" value="1"/>
</dbReference>
<evidence type="ECO:0000259" key="5">
    <source>
        <dbReference type="PROSITE" id="PS51462"/>
    </source>
</evidence>
<dbReference type="PANTHER" id="PTHR23114:SF17">
    <property type="entry name" value="M7GPPPN-MRNA HYDROLASE"/>
    <property type="match status" value="1"/>
</dbReference>
<dbReference type="NCBIfam" id="NF001937">
    <property type="entry name" value="PRK00714.1-4"/>
    <property type="match status" value="1"/>
</dbReference>
<keyword evidence="3 4" id="KW-0378">Hydrolase</keyword>
<dbReference type="GO" id="GO:0006402">
    <property type="term" value="P:mRNA catabolic process"/>
    <property type="evidence" value="ECO:0007669"/>
    <property type="project" value="TreeGrafter"/>
</dbReference>
<sequence>MHKLWVSCVKAGIKFAQCSELWNNQNHIKQIYEALKVIDAEGFRANVGIVICNNQGQVFWARRYGQHSWQFPQGGVDEGETPEQTMYRELHEEVGLRPEDVEIVASSKHWLRYKLPKRLIRKDSSPVCIGQKQKWFLLKLKCKDEDVDLMRTHHPEFDDWRWVSYWYPVRQVVSFKRDVYRRVMKEFAPFAMPFNRKEHAHKDHWRRR</sequence>
<dbReference type="Pfam" id="PF00293">
    <property type="entry name" value="NUDIX"/>
    <property type="match status" value="1"/>
</dbReference>
<gene>
    <name evidence="4 6" type="primary">nudH</name>
    <name evidence="4" type="synonym">rppH</name>
    <name evidence="6" type="ORF">PRUB_a3253</name>
</gene>
<dbReference type="InterPro" id="IPR020084">
    <property type="entry name" value="NUDIX_hydrolase_CS"/>
</dbReference>
<dbReference type="Proteomes" id="UP000016480">
    <property type="component" value="Unassembled WGS sequence"/>
</dbReference>
<dbReference type="EC" id="3.6.1.-" evidence="4"/>
<dbReference type="GO" id="GO:0005737">
    <property type="term" value="C:cytoplasm"/>
    <property type="evidence" value="ECO:0007669"/>
    <property type="project" value="TreeGrafter"/>
</dbReference>
<proteinExistence type="inferred from homology"/>
<name>A0A8T0C2D8_9GAMM</name>
<dbReference type="GO" id="GO:0034353">
    <property type="term" value="F:mRNA 5'-diphosphatase activity"/>
    <property type="evidence" value="ECO:0007669"/>
    <property type="project" value="TreeGrafter"/>
</dbReference>
<protein>
    <recommendedName>
        <fullName evidence="4">RNA pyrophosphohydrolase</fullName>
        <ecNumber evidence="4">3.6.1.-</ecNumber>
    </recommendedName>
    <alternativeName>
        <fullName evidence="4">(Di)nucleoside polyphosphate hydrolase</fullName>
    </alternativeName>
</protein>
<evidence type="ECO:0000256" key="1">
    <source>
        <dbReference type="ARBA" id="ARBA00001936"/>
    </source>
</evidence>
<dbReference type="PRINTS" id="PR00502">
    <property type="entry name" value="NUDIXFAMILY"/>
</dbReference>
<dbReference type="NCBIfam" id="NF001934">
    <property type="entry name" value="PRK00714.1-1"/>
    <property type="match status" value="1"/>
</dbReference>
<evidence type="ECO:0000256" key="3">
    <source>
        <dbReference type="ARBA" id="ARBA00022801"/>
    </source>
</evidence>
<dbReference type="InterPro" id="IPR015797">
    <property type="entry name" value="NUDIX_hydrolase-like_dom_sf"/>
</dbReference>
<feature type="short sequence motif" description="Nudix box" evidence="4">
    <location>
        <begin position="74"/>
        <end position="95"/>
    </location>
</feature>
<dbReference type="PROSITE" id="PS00893">
    <property type="entry name" value="NUDIX_BOX"/>
    <property type="match status" value="1"/>
</dbReference>
<dbReference type="NCBIfam" id="NF001936">
    <property type="entry name" value="PRK00714.1-3"/>
    <property type="match status" value="1"/>
</dbReference>
<evidence type="ECO:0000256" key="4">
    <source>
        <dbReference type="HAMAP-Rule" id="MF_00298"/>
    </source>
</evidence>
<comment type="cofactor">
    <cofactor evidence="4">
        <name>a divalent metal cation</name>
        <dbReference type="ChEBI" id="CHEBI:60240"/>
    </cofactor>
</comment>
<dbReference type="InterPro" id="IPR000086">
    <property type="entry name" value="NUDIX_hydrolase_dom"/>
</dbReference>
<evidence type="ECO:0000256" key="2">
    <source>
        <dbReference type="ARBA" id="ARBA00001946"/>
    </source>
</evidence>
<dbReference type="InterPro" id="IPR020476">
    <property type="entry name" value="Nudix_hydrolase"/>
</dbReference>
<evidence type="ECO:0000313" key="6">
    <source>
        <dbReference type="EMBL" id="KAF7783471.1"/>
    </source>
</evidence>
<feature type="domain" description="Nudix hydrolase" evidence="5">
    <location>
        <begin position="42"/>
        <end position="185"/>
    </location>
</feature>
<dbReference type="PROSITE" id="PS51462">
    <property type="entry name" value="NUDIX"/>
    <property type="match status" value="1"/>
</dbReference>
<dbReference type="AlphaFoldDB" id="A0A8T0C2D8"/>
<dbReference type="SUPFAM" id="SSF55811">
    <property type="entry name" value="Nudix"/>
    <property type="match status" value="1"/>
</dbReference>
<comment type="cofactor">
    <cofactor evidence="1">
        <name>Mn(2+)</name>
        <dbReference type="ChEBI" id="CHEBI:29035"/>
    </cofactor>
</comment>
<accession>A0A8T0C2D8</accession>
<comment type="cofactor">
    <cofactor evidence="2">
        <name>Mg(2+)</name>
        <dbReference type="ChEBI" id="CHEBI:18420"/>
    </cofactor>
</comment>
<evidence type="ECO:0000313" key="7">
    <source>
        <dbReference type="Proteomes" id="UP000016480"/>
    </source>
</evidence>
<comment type="similarity">
    <text evidence="4">Belongs to the Nudix hydrolase family. RppH subfamily.</text>
</comment>
<dbReference type="HAMAP" id="MF_00298">
    <property type="entry name" value="Nudix_RppH"/>
    <property type="match status" value="1"/>
</dbReference>
<dbReference type="NCBIfam" id="NF001938">
    <property type="entry name" value="PRK00714.1-5"/>
    <property type="match status" value="1"/>
</dbReference>
<dbReference type="FunFam" id="3.90.79.10:FF:000001">
    <property type="entry name" value="RNA pyrophosphohydrolase"/>
    <property type="match status" value="1"/>
</dbReference>
<dbReference type="InterPro" id="IPR022927">
    <property type="entry name" value="RppH"/>
</dbReference>
<dbReference type="PANTHER" id="PTHR23114">
    <property type="entry name" value="M7GPPPN-MRNA HYDROLASE"/>
    <property type="match status" value="1"/>
</dbReference>
<dbReference type="EMBL" id="AHCD03000043">
    <property type="protein sequence ID" value="KAF7783471.1"/>
    <property type="molecule type" value="Genomic_DNA"/>
</dbReference>